<feature type="region of interest" description="Disordered" evidence="1">
    <location>
        <begin position="208"/>
        <end position="231"/>
    </location>
</feature>
<sequence>MGIHMLTSTRLPGPSLVGGVPALSLCKRCMHRQVISNRPRRQCTAKSLGDVVLATGSATLMATTVANALIASGAGNSAEARSQRATTSMHGGLPAWSAYMPALNWAVFASKAWAAKQDPQGQGSAVPLYLVCAAFYGVPSLGFLMSGGADGLVPAMASSFLCLLHLQLEVKAVNASTAMEEWKDRVGSDVMSKAPPAVAGWVRSKLRERQQARQSSSSSSYNSQGSSAVVI</sequence>
<dbReference type="EMBL" id="HBFB01007373">
    <property type="protein sequence ID" value="CAD8670446.1"/>
    <property type="molecule type" value="Transcribed_RNA"/>
</dbReference>
<name>A0A7S0WKC7_9CHLO</name>
<accession>A0A7S0WKC7</accession>
<gene>
    <name evidence="2" type="ORF">CLEI1391_LOCUS4149</name>
</gene>
<protein>
    <submittedName>
        <fullName evidence="2">Uncharacterized protein</fullName>
    </submittedName>
</protein>
<proteinExistence type="predicted"/>
<evidence type="ECO:0000313" key="2">
    <source>
        <dbReference type="EMBL" id="CAD8670446.1"/>
    </source>
</evidence>
<evidence type="ECO:0000256" key="1">
    <source>
        <dbReference type="SAM" id="MobiDB-lite"/>
    </source>
</evidence>
<organism evidence="2">
    <name type="scientific">Chlamydomonas leiostraca</name>
    <dbReference type="NCBI Taxonomy" id="1034604"/>
    <lineage>
        <taxon>Eukaryota</taxon>
        <taxon>Viridiplantae</taxon>
        <taxon>Chlorophyta</taxon>
        <taxon>core chlorophytes</taxon>
        <taxon>Chlorophyceae</taxon>
        <taxon>CS clade</taxon>
        <taxon>Chlamydomonadales</taxon>
        <taxon>Chlamydomonadaceae</taxon>
        <taxon>Chlamydomonas</taxon>
    </lineage>
</organism>
<reference evidence="2" key="1">
    <citation type="submission" date="2021-01" db="EMBL/GenBank/DDBJ databases">
        <authorList>
            <person name="Corre E."/>
            <person name="Pelletier E."/>
            <person name="Niang G."/>
            <person name="Scheremetjew M."/>
            <person name="Finn R."/>
            <person name="Kale V."/>
            <person name="Holt S."/>
            <person name="Cochrane G."/>
            <person name="Meng A."/>
            <person name="Brown T."/>
            <person name="Cohen L."/>
        </authorList>
    </citation>
    <scope>NUCLEOTIDE SEQUENCE</scope>
    <source>
        <strain evidence="2">SAG 11-49</strain>
    </source>
</reference>
<dbReference type="AlphaFoldDB" id="A0A7S0WKC7"/>
<feature type="compositionally biased region" description="Low complexity" evidence="1">
    <location>
        <begin position="212"/>
        <end position="231"/>
    </location>
</feature>